<feature type="domain" description="Thioester" evidence="7">
    <location>
        <begin position="240"/>
        <end position="368"/>
    </location>
</feature>
<evidence type="ECO:0000259" key="7">
    <source>
        <dbReference type="Pfam" id="PF20610"/>
    </source>
</evidence>
<evidence type="ECO:0000313" key="8">
    <source>
        <dbReference type="EMBL" id="EDM63338.1"/>
    </source>
</evidence>
<keyword evidence="5" id="KW-0812">Transmembrane</keyword>
<organism evidence="8 9">
    <name type="scientific">Dorea longicatena DSM 13814</name>
    <dbReference type="NCBI Taxonomy" id="411462"/>
    <lineage>
        <taxon>Bacteria</taxon>
        <taxon>Bacillati</taxon>
        <taxon>Bacillota</taxon>
        <taxon>Clostridia</taxon>
        <taxon>Lachnospirales</taxon>
        <taxon>Lachnospiraceae</taxon>
        <taxon>Dorea</taxon>
    </lineage>
</organism>
<evidence type="ECO:0000256" key="1">
    <source>
        <dbReference type="ARBA" id="ARBA00007257"/>
    </source>
</evidence>
<dbReference type="eggNOG" id="COG4932">
    <property type="taxonomic scope" value="Bacteria"/>
</dbReference>
<dbReference type="InterPro" id="IPR041033">
    <property type="entry name" value="SpaA_PFL_dom_1"/>
</dbReference>
<dbReference type="Pfam" id="PF17802">
    <property type="entry name" value="SpaA"/>
    <property type="match status" value="8"/>
</dbReference>
<feature type="domain" description="SpaA-like prealbumin fold" evidence="6">
    <location>
        <begin position="1343"/>
        <end position="1428"/>
    </location>
</feature>
<evidence type="ECO:0000256" key="3">
    <source>
        <dbReference type="ARBA" id="ARBA00022729"/>
    </source>
</evidence>
<dbReference type="EMBL" id="AAXB02000005">
    <property type="protein sequence ID" value="EDM63338.1"/>
    <property type="molecule type" value="Genomic_DNA"/>
</dbReference>
<accession>A6BGC7</accession>
<comment type="caution">
    <text evidence="8">The sequence shown here is derived from an EMBL/GenBank/DDBJ whole genome shotgun (WGS) entry which is preliminary data.</text>
</comment>
<reference evidence="8 9" key="2">
    <citation type="submission" date="2007-04" db="EMBL/GenBank/DDBJ databases">
        <title>Draft genome sequence of Dorea longicatena (DSM 13814).</title>
        <authorList>
            <person name="Sudarsanam P."/>
            <person name="Ley R."/>
            <person name="Guruge J."/>
            <person name="Turnbaugh P.J."/>
            <person name="Mahowald M."/>
            <person name="Liep D."/>
            <person name="Gordon J."/>
        </authorList>
    </citation>
    <scope>NUCLEOTIDE SEQUENCE [LARGE SCALE GENOMIC DNA]</scope>
    <source>
        <strain evidence="8 9">DSM 13814</strain>
    </source>
</reference>
<feature type="domain" description="SpaA-like prealbumin fold" evidence="6">
    <location>
        <begin position="1147"/>
        <end position="1245"/>
    </location>
</feature>
<feature type="domain" description="SpaA-like prealbumin fold" evidence="6">
    <location>
        <begin position="726"/>
        <end position="829"/>
    </location>
</feature>
<reference evidence="8 9" key="1">
    <citation type="submission" date="2007-03" db="EMBL/GenBank/DDBJ databases">
        <authorList>
            <person name="Fulton L."/>
            <person name="Clifton S."/>
            <person name="Fulton B."/>
            <person name="Xu J."/>
            <person name="Minx P."/>
            <person name="Pepin K.H."/>
            <person name="Johnson M."/>
            <person name="Thiruvilangam P."/>
            <person name="Bhonagiri V."/>
            <person name="Nash W.E."/>
            <person name="Mardis E.R."/>
            <person name="Wilson R.K."/>
        </authorList>
    </citation>
    <scope>NUCLEOTIDE SEQUENCE [LARGE SCALE GENOMIC DNA]</scope>
    <source>
        <strain evidence="8 9">DSM 13814</strain>
    </source>
</reference>
<proteinExistence type="inferred from homology"/>
<feature type="domain" description="SpaA-like prealbumin fold" evidence="6">
    <location>
        <begin position="592"/>
        <end position="691"/>
    </location>
</feature>
<keyword evidence="5" id="KW-0472">Membrane</keyword>
<name>A6BGC7_9FIRM</name>
<protein>
    <submittedName>
        <fullName evidence="8">LPXTG-motif cell wall anchor domain protein</fullName>
    </submittedName>
</protein>
<keyword evidence="5" id="KW-1133">Transmembrane helix</keyword>
<evidence type="ECO:0000256" key="4">
    <source>
        <dbReference type="SAM" id="MobiDB-lite"/>
    </source>
</evidence>
<sequence>MQDKTYRRGNIFCGILLKKSIYNRKEKHMKVRKLKTRIAAFGLAVLMGISTLSSANAFAAEQTGSEQQTEVQASEQAVTSQKDTSVTADDITKAVSDDTFAVETSMEGIHYDAEKEDVTLVSIKDENGGEYHSDKAGTYIATYMVVPKDKSDSYTITRKVTLTDTEGQAHSEENGGEKQKSDTESEDDSDSPVQNYTDVEIETSEEDASAQAIKELKEDIEEGNVMVLSAAERATSSGSTVTLTKGRTIYYPSYIGNYLTCLFTVNGKIAYCLQSQKASPPSGSYVAQVLDSNKNLQKVLYYGYGGAGDLTGSYLSGKTEDEKYVYTHIAASYAYAGEAGFTGCNYNDLVNAGVIAYINYLFGQEEPPKGELSLSSTKLNAVRDGNIQKTPNITLSGDHRNYVTLSVPENVTAHNLSKGTSVTNGKIQIYGGDTFYLSADLLLTGSYASGNLYGSVGKTWRTLVLTTGDSKQDIGVFESETAAPVSFSVQWLNMTRIELTKKDVNTQNPLSGAVYGIYTDKKCENLLMTMSATGTDGKAVSDYFDSALKTVYVKEITAPTGYKLNTEVYKVAVTAGKTMTVTATDERVTGKVKIAKIDKETLAFKAQGDSVLRGAVYGLYAKEDIVHPDGTTGVLYKQDSLIAQGVIGDDGTLEFSELYLGEMYVKEITPPEGYTLDTTKYEVSVTYEGQDVAEVTRDLTVKEQVKKQAFQLIKISEDGEQTETDLVAGAGFKVYLISDLTQVKNGKLKPANGESYTASDFKNYDFSKEQVAVTYENGTAVPVPELITDTKGYAVSPELPYGSYVVVESTTPENLKTIDPFVVNVENDSREPMQWRVFDDRPFEFLLKIVKKDAQTGNTVLKAGASYKIYDVTNKKYVEQVVQYPKKEKISVFETNEEGYLITPQELKCSTYRIEEVKAPEGFVRQGSEESLYDGTTIISPLEQTTKGTYKENPQSGIVITVSSNTAHQIDPDTGAAIVEVEQKNDEQVGSLLLTKKGEQLTEVTGDSVLAKVKALVSKVRNAVSGKEETGIYKGFKYEETGVEGAEFEIYAKDTIYSPDGAKDEAGNPVVRYEKDDLVAKLTTDENGTAVINNLPLGTYYLKEVVAGENFVLNTEQKEFTLTAEDDTQAVVYEGVTYKNERQKVFVSVEKKDSVTGEKLEGVIFGLYAAEDILSNQGEVLVEKDTLLEKKATDAKGTLTFDSDLPHGKYYVKEEVRKAGYLPNEEVWNVDATYENQNLAKIELNKEVENQPTETRITKTDATTGNELEGAKLQVIDKDGNVVEEWVSSKEEHVIYGLPEGSYTLHEELAPYEDGYVSASDVMFEVKEDGSVTKVEMKDEYSKVEISKTDLTTGKELEGAKLQIIRKDGTVLEEWITDGKPHSVEKLPVNEELTLREITAPDGYEIAEDVTFTLKDTMEVQKVEMKDARTPEKTTEKTNAPKTGDNQKIWAFVLLALASAGTATGVTVYRRKKSKMTDNKKETEEK</sequence>
<evidence type="ECO:0000313" key="9">
    <source>
        <dbReference type="Proteomes" id="UP000004016"/>
    </source>
</evidence>
<feature type="domain" description="SpaA-like prealbumin fold" evidence="6">
    <location>
        <begin position="848"/>
        <end position="925"/>
    </location>
</feature>
<feature type="domain" description="SpaA-like prealbumin fold" evidence="6">
    <location>
        <begin position="496"/>
        <end position="586"/>
    </location>
</feature>
<dbReference type="PANTHER" id="PTHR36108">
    <property type="entry name" value="COLOSSIN-B-RELATED"/>
    <property type="match status" value="1"/>
</dbReference>
<evidence type="ECO:0000259" key="6">
    <source>
        <dbReference type="Pfam" id="PF17802"/>
    </source>
</evidence>
<dbReference type="HOGENOM" id="CLU_001476_0_0_9"/>
<gene>
    <name evidence="8" type="ORF">DORLON_01349</name>
</gene>
<feature type="region of interest" description="Disordered" evidence="4">
    <location>
        <begin position="161"/>
        <end position="194"/>
    </location>
</feature>
<feature type="compositionally biased region" description="Basic and acidic residues" evidence="4">
    <location>
        <begin position="167"/>
        <end position="183"/>
    </location>
</feature>
<dbReference type="Pfam" id="PF20610">
    <property type="entry name" value="TED_2"/>
    <property type="match status" value="1"/>
</dbReference>
<keyword evidence="2" id="KW-0964">Secreted</keyword>
<feature type="domain" description="SpaA-like prealbumin fold" evidence="6">
    <location>
        <begin position="1040"/>
        <end position="1132"/>
    </location>
</feature>
<evidence type="ECO:0000256" key="5">
    <source>
        <dbReference type="SAM" id="Phobius"/>
    </source>
</evidence>
<dbReference type="Gene3D" id="2.60.40.10">
    <property type="entry name" value="Immunoglobulins"/>
    <property type="match status" value="8"/>
</dbReference>
<feature type="domain" description="SpaA-like prealbumin fold" evidence="6">
    <location>
        <begin position="1255"/>
        <end position="1340"/>
    </location>
</feature>
<evidence type="ECO:0000256" key="2">
    <source>
        <dbReference type="ARBA" id="ARBA00022525"/>
    </source>
</evidence>
<dbReference type="SUPFAM" id="SSF49478">
    <property type="entry name" value="Cna protein B-type domain"/>
    <property type="match status" value="1"/>
</dbReference>
<comment type="similarity">
    <text evidence="1">Belongs to the serine-aspartate repeat-containing protein (SDr) family.</text>
</comment>
<dbReference type="Proteomes" id="UP000004016">
    <property type="component" value="Unassembled WGS sequence"/>
</dbReference>
<dbReference type="InterPro" id="IPR046751">
    <property type="entry name" value="TED_2"/>
</dbReference>
<keyword evidence="3" id="KW-0732">Signal</keyword>
<dbReference type="PANTHER" id="PTHR36108:SF13">
    <property type="entry name" value="COLOSSIN-B-RELATED"/>
    <property type="match status" value="1"/>
</dbReference>
<feature type="transmembrane region" description="Helical" evidence="5">
    <location>
        <begin position="1449"/>
        <end position="1469"/>
    </location>
</feature>
<dbReference type="InterPro" id="IPR013783">
    <property type="entry name" value="Ig-like_fold"/>
</dbReference>